<dbReference type="AlphaFoldDB" id="G0QKQ1"/>
<reference evidence="3 4" key="1">
    <citation type="submission" date="2011-07" db="EMBL/GenBank/DDBJ databases">
        <authorList>
            <person name="Coyne R."/>
            <person name="Brami D."/>
            <person name="Johnson J."/>
            <person name="Hostetler J."/>
            <person name="Hannick L."/>
            <person name="Clark T."/>
            <person name="Cassidy-Hanley D."/>
            <person name="Inman J."/>
        </authorList>
    </citation>
    <scope>NUCLEOTIDE SEQUENCE [LARGE SCALE GENOMIC DNA]</scope>
    <source>
        <strain evidence="3 4">G5</strain>
    </source>
</reference>
<feature type="compositionally biased region" description="Basic and acidic residues" evidence="1">
    <location>
        <begin position="978"/>
        <end position="989"/>
    </location>
</feature>
<feature type="transmembrane region" description="Helical" evidence="2">
    <location>
        <begin position="329"/>
        <end position="351"/>
    </location>
</feature>
<keyword evidence="4" id="KW-1185">Reference proteome</keyword>
<name>G0QKQ1_ICHMU</name>
<dbReference type="InParanoid" id="G0QKQ1"/>
<feature type="transmembrane region" description="Helical" evidence="2">
    <location>
        <begin position="29"/>
        <end position="51"/>
    </location>
</feature>
<dbReference type="RefSeq" id="XP_004039509.1">
    <property type="nucleotide sequence ID" value="XM_004039461.1"/>
</dbReference>
<dbReference type="OrthoDB" id="296733at2759"/>
<evidence type="ECO:0000256" key="1">
    <source>
        <dbReference type="SAM" id="MobiDB-lite"/>
    </source>
</evidence>
<sequence>MPQSILSRIFKKFDIFGSEIGLTFQKSSVFQTTFGAGISLLFLSLMMVFFWNNFLQFFNKDAVTVKIEDEFKSDPEEIQLDSSKFMFAIRAVEDNFINNPYFNISFIQRKRQFHENGIVIPEINEMMLEPCTLNHWINLPSYNISWPEIFDKKQLYNYLCPSLNDKYSVRGAWGMGQYDQLILKITKCDTIKFSTEKWRPKCRTDKEWEKYLQEKYVELEIYIPNYSVNPSKSSDYIQSYLNTADLYYYAQPYKQKKIVDIFISEFNINTDISLLPYNDIQSEKFPYFNLDGFREQNLIGDFEEFIEIFISRSYFTKLIERKFQKIDEIIAYVGGFAQAFLIFSAFMVSYYNEYIYAIELANKLYDFDNPIDKKKKLIKKVNYEKDKKMNVVQKFNIKSNFNLDMIDTPNNDNIEPLSSNSIQKINSFRFCSQNSKRLNLHKKISLYSEQYEQQLKDTESEKNTEYQHQKRVQIQERKHQEDSDIIDNNKNKFVKFNKTAIKVKNNNMNKQIMIEEIQRKKFLTKEFKYIIQKDKTIQMSYAYFINQITCGKFCKTRKVQLILKAQDQIEKDLDIFNILDRLKEVEKLKKLFLNKEQLILFNFFPKPVIDINKNEDEYIPPSRAILQEESTHNLPSVKKMKMEFAETLVKLSENPDQIMPMSEFQQVLENSTTKLLTRNLKLEEAQKSLSLYIKFIPSLQQEYFEQCTDQFINFALNMTDKHIYQVFKVQYESSFGKISEKPYNFNDLCLYICKRILGIKNKQWTLYFVECRLDTTKQIERKLLLLEMLAVIAREIQSKEIYYPKILPNILRAMMDGMKKFEKYTEKFKSDQLNADAKQFQENFENWVIDYLNRFMTFMKNLPEIKNIKKILSPNELIEVDFETGQILNKNIDPKILINTFVVFFYLDVMQGITEALDESGVFNEKNVRNFLDVSQKHFLEIIPGQIELVEIFLCQLRFNTFSNTQIPKYQNKEDDDNQSKEDNYKEPEYLGEEEEGNNKKYDWMDSEDDENEIEKKRKKNYFCQQFKFRTFRQGNQAILFIIWLNRGFYCTKKRRIISQQRKSFY</sequence>
<dbReference type="GO" id="GO:0005634">
    <property type="term" value="C:nucleus"/>
    <property type="evidence" value="ECO:0007669"/>
    <property type="project" value="TreeGrafter"/>
</dbReference>
<organism evidence="3 4">
    <name type="scientific">Ichthyophthirius multifiliis</name>
    <name type="common">White spot disease agent</name>
    <name type="synonym">Ich</name>
    <dbReference type="NCBI Taxonomy" id="5932"/>
    <lineage>
        <taxon>Eukaryota</taxon>
        <taxon>Sar</taxon>
        <taxon>Alveolata</taxon>
        <taxon>Ciliophora</taxon>
        <taxon>Intramacronucleata</taxon>
        <taxon>Oligohymenophorea</taxon>
        <taxon>Hymenostomatida</taxon>
        <taxon>Ophryoglenina</taxon>
        <taxon>Ichthyophthirius</taxon>
    </lineage>
</organism>
<dbReference type="Proteomes" id="UP000008983">
    <property type="component" value="Unassembled WGS sequence"/>
</dbReference>
<keyword evidence="2" id="KW-1133">Transmembrane helix</keyword>
<evidence type="ECO:0000313" key="3">
    <source>
        <dbReference type="EMBL" id="EGR34205.1"/>
    </source>
</evidence>
<protein>
    <submittedName>
        <fullName evidence="3">Small GTP-binding protein, putative</fullName>
    </submittedName>
</protein>
<dbReference type="GeneID" id="14910399"/>
<dbReference type="eggNOG" id="ENOG502SJ6P">
    <property type="taxonomic scope" value="Eukaryota"/>
</dbReference>
<dbReference type="GO" id="GO:0007131">
    <property type="term" value="P:reciprocal meiotic recombination"/>
    <property type="evidence" value="ECO:0007669"/>
    <property type="project" value="TreeGrafter"/>
</dbReference>
<keyword evidence="2" id="KW-0472">Membrane</keyword>
<proteinExistence type="predicted"/>
<dbReference type="PANTHER" id="PTHR31398">
    <property type="entry name" value="MEIOTIC NUCLEAR DIVISION PROTEIN 1 HOMOLOG"/>
    <property type="match status" value="1"/>
</dbReference>
<evidence type="ECO:0000313" key="4">
    <source>
        <dbReference type="Proteomes" id="UP000008983"/>
    </source>
</evidence>
<feature type="region of interest" description="Disordered" evidence="1">
    <location>
        <begin position="968"/>
        <end position="1007"/>
    </location>
</feature>
<accession>G0QKQ1</accession>
<evidence type="ECO:0000256" key="2">
    <source>
        <dbReference type="SAM" id="Phobius"/>
    </source>
</evidence>
<keyword evidence="2" id="KW-0812">Transmembrane</keyword>
<dbReference type="EMBL" id="GL983181">
    <property type="protein sequence ID" value="EGR34205.1"/>
    <property type="molecule type" value="Genomic_DNA"/>
</dbReference>
<dbReference type="PANTHER" id="PTHR31398:SF0">
    <property type="entry name" value="MEIOTIC NUCLEAR DIVISION PROTEIN 1 HOMOLOG"/>
    <property type="match status" value="1"/>
</dbReference>
<gene>
    <name evidence="3" type="ORF">IMG5_020690</name>
</gene>